<sequence>MQVCRISSSRLSSFEEGEGCYQLRALKKKRGFNPRENKTLNSRAHCAAGEEEMVGKQIRLERIMNRNSKRTVSVPMDHGVTLGPINGIANIKKSVDAVAAGGANAIIIHKGVVEQGHRGGGADVGLIIHLSASTILSPDPNAKVLVCTVEEAIRFGADAVSIHVNIGSHDEKSMLKDLGDIAKKCQDWGMPLVAMMYTRGQKVKNEYDPSVVKHAARIGAELGADIVKVAYTGSAESFEAVVQGCFVPVVIAGGEKMETDRQILEMVQGSLEAGGAGVSIGRNAFQHKEPEKIVRAISKMVHENWSVEEALKIIEGTNGTIRQKPFSPHDFKEAREKAGIMVPSEM</sequence>
<dbReference type="GO" id="GO:0004332">
    <property type="term" value="F:fructose-bisphosphate aldolase activity"/>
    <property type="evidence" value="ECO:0007669"/>
    <property type="project" value="InterPro"/>
</dbReference>
<evidence type="ECO:0000256" key="5">
    <source>
        <dbReference type="NCBIfam" id="TIGR01949"/>
    </source>
</evidence>
<dbReference type="InterPro" id="IPR050456">
    <property type="entry name" value="DeoC/FbaB_aldolase"/>
</dbReference>
<dbReference type="InterPro" id="IPR010210">
    <property type="entry name" value="ADH_synthase"/>
</dbReference>
<evidence type="ECO:0000256" key="4">
    <source>
        <dbReference type="ARBA" id="ARBA00023270"/>
    </source>
</evidence>
<comment type="caution">
    <text evidence="6">The sequence shown here is derived from an EMBL/GenBank/DDBJ whole genome shotgun (WGS) entry which is preliminary data.</text>
</comment>
<keyword evidence="4" id="KW-0704">Schiff base</keyword>
<dbReference type="AlphaFoldDB" id="A0A1F5S4W6"/>
<keyword evidence="3" id="KW-0057">Aromatic amino acid biosynthesis</keyword>
<protein>
    <recommendedName>
        <fullName evidence="5">2-amino-3,7-dideoxy-D-threo-hept-6-ulosonate synthase</fullName>
        <ecNumber evidence="5">2.2.1.10</ecNumber>
    </recommendedName>
</protein>
<organism evidence="6 7">
    <name type="scientific">Candidatus Falkowbacteria bacterium RBG_13_39_14</name>
    <dbReference type="NCBI Taxonomy" id="1797985"/>
    <lineage>
        <taxon>Bacteria</taxon>
        <taxon>Candidatus Falkowiibacteriota</taxon>
    </lineage>
</organism>
<dbReference type="PANTHER" id="PTHR47916:SF1">
    <property type="entry name" value="3-HYDROXY-5-PHOSPHONOOXYPENTANE-2,4-DIONE THIOLASE"/>
    <property type="match status" value="1"/>
</dbReference>
<dbReference type="GO" id="GO:0008652">
    <property type="term" value="P:amino acid biosynthetic process"/>
    <property type="evidence" value="ECO:0007669"/>
    <property type="project" value="UniProtKB-KW"/>
</dbReference>
<dbReference type="GO" id="GO:0016836">
    <property type="term" value="F:hydro-lyase activity"/>
    <property type="evidence" value="ECO:0007669"/>
    <property type="project" value="InterPro"/>
</dbReference>
<evidence type="ECO:0000313" key="7">
    <source>
        <dbReference type="Proteomes" id="UP000178323"/>
    </source>
</evidence>
<dbReference type="NCBIfam" id="NF005556">
    <property type="entry name" value="PRK07226.1"/>
    <property type="match status" value="1"/>
</dbReference>
<dbReference type="Proteomes" id="UP000178323">
    <property type="component" value="Unassembled WGS sequence"/>
</dbReference>
<keyword evidence="1" id="KW-0028">Amino-acid biosynthesis</keyword>
<dbReference type="SMART" id="SM01133">
    <property type="entry name" value="DeoC"/>
    <property type="match status" value="1"/>
</dbReference>
<dbReference type="HAMAP" id="MF_00960">
    <property type="entry name" value="ADH_synthase"/>
    <property type="match status" value="1"/>
</dbReference>
<dbReference type="EMBL" id="MFFS01000061">
    <property type="protein sequence ID" value="OGF21463.1"/>
    <property type="molecule type" value="Genomic_DNA"/>
</dbReference>
<dbReference type="InterPro" id="IPR041720">
    <property type="entry name" value="FbaB-like"/>
</dbReference>
<dbReference type="Pfam" id="PF01791">
    <property type="entry name" value="DeoC"/>
    <property type="match status" value="1"/>
</dbReference>
<evidence type="ECO:0000313" key="6">
    <source>
        <dbReference type="EMBL" id="OGF21463.1"/>
    </source>
</evidence>
<proteinExistence type="inferred from homology"/>
<evidence type="ECO:0000256" key="2">
    <source>
        <dbReference type="ARBA" id="ARBA00022679"/>
    </source>
</evidence>
<reference evidence="6 7" key="1">
    <citation type="journal article" date="2016" name="Nat. Commun.">
        <title>Thousands of microbial genomes shed light on interconnected biogeochemical processes in an aquifer system.</title>
        <authorList>
            <person name="Anantharaman K."/>
            <person name="Brown C.T."/>
            <person name="Hug L.A."/>
            <person name="Sharon I."/>
            <person name="Castelle C.J."/>
            <person name="Probst A.J."/>
            <person name="Thomas B.C."/>
            <person name="Singh A."/>
            <person name="Wilkins M.J."/>
            <person name="Karaoz U."/>
            <person name="Brodie E.L."/>
            <person name="Williams K.H."/>
            <person name="Hubbard S.S."/>
            <person name="Banfield J.F."/>
        </authorList>
    </citation>
    <scope>NUCLEOTIDE SEQUENCE [LARGE SCALE GENOMIC DNA]</scope>
</reference>
<dbReference type="NCBIfam" id="TIGR01949">
    <property type="entry name" value="ADH_synth"/>
    <property type="match status" value="1"/>
</dbReference>
<evidence type="ECO:0000256" key="3">
    <source>
        <dbReference type="ARBA" id="ARBA00023141"/>
    </source>
</evidence>
<dbReference type="PANTHER" id="PTHR47916">
    <property type="entry name" value="FRUCTOSE-BISPHOSPHATE ALDOLASE CLASS 1"/>
    <property type="match status" value="1"/>
</dbReference>
<dbReference type="EC" id="2.2.1.10" evidence="5"/>
<gene>
    <name evidence="6" type="ORF">A2Y83_00235</name>
</gene>
<dbReference type="STRING" id="1797985.A2Y83_00235"/>
<dbReference type="GO" id="GO:0009073">
    <property type="term" value="P:aromatic amino acid family biosynthetic process"/>
    <property type="evidence" value="ECO:0007669"/>
    <property type="project" value="UniProtKB-KW"/>
</dbReference>
<evidence type="ECO:0000256" key="1">
    <source>
        <dbReference type="ARBA" id="ARBA00022605"/>
    </source>
</evidence>
<dbReference type="SUPFAM" id="SSF51569">
    <property type="entry name" value="Aldolase"/>
    <property type="match status" value="1"/>
</dbReference>
<dbReference type="InterPro" id="IPR013785">
    <property type="entry name" value="Aldolase_TIM"/>
</dbReference>
<dbReference type="GO" id="GO:0016740">
    <property type="term" value="F:transferase activity"/>
    <property type="evidence" value="ECO:0007669"/>
    <property type="project" value="UniProtKB-KW"/>
</dbReference>
<accession>A0A1F5S4W6</accession>
<dbReference type="Gene3D" id="3.20.20.70">
    <property type="entry name" value="Aldolase class I"/>
    <property type="match status" value="1"/>
</dbReference>
<name>A0A1F5S4W6_9BACT</name>
<dbReference type="InterPro" id="IPR002915">
    <property type="entry name" value="DeoC/FbaB/LacD_aldolase"/>
</dbReference>
<keyword evidence="2" id="KW-0808">Transferase</keyword>
<dbReference type="CDD" id="cd00958">
    <property type="entry name" value="DhnA"/>
    <property type="match status" value="1"/>
</dbReference>